<evidence type="ECO:0000313" key="14">
    <source>
        <dbReference type="WBParaSite" id="HPLM_0000225701-mRNA-1"/>
    </source>
</evidence>
<keyword evidence="7" id="KW-1133">Transmembrane helix</keyword>
<accession>A0A0N4VY86</accession>
<dbReference type="OrthoDB" id="5835829at2759"/>
<comment type="catalytic activity">
    <reaction evidence="9 11">
        <text>glucuronate acceptor + UDP-alpha-D-glucuronate = acceptor beta-D-glucuronoside + UDP + H(+)</text>
        <dbReference type="Rhea" id="RHEA:21032"/>
        <dbReference type="ChEBI" id="CHEBI:15378"/>
        <dbReference type="ChEBI" id="CHEBI:58052"/>
        <dbReference type="ChEBI" id="CHEBI:58223"/>
        <dbReference type="ChEBI" id="CHEBI:132367"/>
        <dbReference type="ChEBI" id="CHEBI:132368"/>
        <dbReference type="EC" id="2.4.1.17"/>
    </reaction>
</comment>
<dbReference type="PANTHER" id="PTHR48043:SF23">
    <property type="entry name" value="UDP-GLUCURONOSYLTRANSFERASE"/>
    <property type="match status" value="1"/>
</dbReference>
<dbReference type="GO" id="GO:0015020">
    <property type="term" value="F:glucuronosyltransferase activity"/>
    <property type="evidence" value="ECO:0007669"/>
    <property type="project" value="UniProtKB-EC"/>
</dbReference>
<sequence>MSWVVDNAEPLLDFERPTLHKVVHVGGLSVHKPKPLNKWDDILNRRSHTVLISFGSVARSALMPDPMKKTVLDVIKSYPNITFIWKYEEPDDKMFKAIGNVIPTKWMPQGDLLADNRLTLFVTHGGVNSMMETATLGKPVITIPLFADQSKNAKLMQKYGFGM</sequence>
<comment type="subcellular location">
    <subcellularLocation>
        <location evidence="1 11">Membrane</location>
        <topology evidence="1 11">Single-pass membrane protein</topology>
    </subcellularLocation>
</comment>
<name>A0A0N4VY86_HAEPC</name>
<evidence type="ECO:0000256" key="9">
    <source>
        <dbReference type="ARBA" id="ARBA00047475"/>
    </source>
</evidence>
<protein>
    <recommendedName>
        <fullName evidence="11">UDP-glucuronosyltransferase</fullName>
        <ecNumber evidence="11">2.4.1.17</ecNumber>
    </recommendedName>
</protein>
<evidence type="ECO:0000256" key="4">
    <source>
        <dbReference type="ARBA" id="ARBA00022679"/>
    </source>
</evidence>
<evidence type="ECO:0000256" key="10">
    <source>
        <dbReference type="RuleBase" id="RU003718"/>
    </source>
</evidence>
<keyword evidence="6" id="KW-0732">Signal</keyword>
<keyword evidence="3 10" id="KW-0328">Glycosyltransferase</keyword>
<evidence type="ECO:0000256" key="6">
    <source>
        <dbReference type="ARBA" id="ARBA00022729"/>
    </source>
</evidence>
<dbReference type="InterPro" id="IPR035595">
    <property type="entry name" value="UDP_glycos_trans_CS"/>
</dbReference>
<dbReference type="CDD" id="cd03784">
    <property type="entry name" value="GT1_Gtf-like"/>
    <property type="match status" value="1"/>
</dbReference>
<dbReference type="OMA" id="WKYEDET"/>
<keyword evidence="5" id="KW-0812">Transmembrane</keyword>
<evidence type="ECO:0000256" key="3">
    <source>
        <dbReference type="ARBA" id="ARBA00022676"/>
    </source>
</evidence>
<dbReference type="PANTHER" id="PTHR48043">
    <property type="entry name" value="EG:EG0003.4 PROTEIN-RELATED"/>
    <property type="match status" value="1"/>
</dbReference>
<dbReference type="InterPro" id="IPR050271">
    <property type="entry name" value="UDP-glycosyltransferase"/>
</dbReference>
<dbReference type="EMBL" id="UZAF01004293">
    <property type="protein sequence ID" value="VDO13775.1"/>
    <property type="molecule type" value="Genomic_DNA"/>
</dbReference>
<evidence type="ECO:0000313" key="13">
    <source>
        <dbReference type="Proteomes" id="UP000268014"/>
    </source>
</evidence>
<dbReference type="PROSITE" id="PS00375">
    <property type="entry name" value="UDPGT"/>
    <property type="match status" value="1"/>
</dbReference>
<reference evidence="12 13" key="2">
    <citation type="submission" date="2018-11" db="EMBL/GenBank/DDBJ databases">
        <authorList>
            <consortium name="Pathogen Informatics"/>
        </authorList>
    </citation>
    <scope>NUCLEOTIDE SEQUENCE [LARGE SCALE GENOMIC DNA]</scope>
    <source>
        <strain evidence="12 13">MHpl1</strain>
    </source>
</reference>
<comment type="similarity">
    <text evidence="2 10">Belongs to the UDP-glycosyltransferase family.</text>
</comment>
<evidence type="ECO:0000256" key="11">
    <source>
        <dbReference type="RuleBase" id="RU362059"/>
    </source>
</evidence>
<dbReference type="AlphaFoldDB" id="A0A0N4VY86"/>
<keyword evidence="8" id="KW-0472">Membrane</keyword>
<evidence type="ECO:0000256" key="5">
    <source>
        <dbReference type="ARBA" id="ARBA00022692"/>
    </source>
</evidence>
<keyword evidence="4 10" id="KW-0808">Transferase</keyword>
<dbReference type="Pfam" id="PF00201">
    <property type="entry name" value="UDPGT"/>
    <property type="match status" value="1"/>
</dbReference>
<evidence type="ECO:0000256" key="2">
    <source>
        <dbReference type="ARBA" id="ARBA00009995"/>
    </source>
</evidence>
<dbReference type="FunFam" id="3.40.50.2000:FF:000038">
    <property type="entry name" value="UDP-GlucuronosylTransferase"/>
    <property type="match status" value="1"/>
</dbReference>
<keyword evidence="13" id="KW-1185">Reference proteome</keyword>
<evidence type="ECO:0000256" key="8">
    <source>
        <dbReference type="ARBA" id="ARBA00023136"/>
    </source>
</evidence>
<evidence type="ECO:0000313" key="12">
    <source>
        <dbReference type="EMBL" id="VDO13775.1"/>
    </source>
</evidence>
<dbReference type="Gene3D" id="3.40.50.2000">
    <property type="entry name" value="Glycogen Phosphorylase B"/>
    <property type="match status" value="1"/>
</dbReference>
<dbReference type="GO" id="GO:0016020">
    <property type="term" value="C:membrane"/>
    <property type="evidence" value="ECO:0007669"/>
    <property type="project" value="UniProtKB-SubCell"/>
</dbReference>
<evidence type="ECO:0000256" key="7">
    <source>
        <dbReference type="ARBA" id="ARBA00022989"/>
    </source>
</evidence>
<gene>
    <name evidence="12" type="ORF">HPLM_LOCUS2256</name>
</gene>
<dbReference type="SUPFAM" id="SSF53756">
    <property type="entry name" value="UDP-Glycosyltransferase/glycogen phosphorylase"/>
    <property type="match status" value="1"/>
</dbReference>
<dbReference type="InterPro" id="IPR002213">
    <property type="entry name" value="UDP_glucos_trans"/>
</dbReference>
<dbReference type="EC" id="2.4.1.17" evidence="11"/>
<dbReference type="STRING" id="6290.A0A0N4VY86"/>
<organism evidence="14">
    <name type="scientific">Haemonchus placei</name>
    <name type="common">Barber's pole worm</name>
    <dbReference type="NCBI Taxonomy" id="6290"/>
    <lineage>
        <taxon>Eukaryota</taxon>
        <taxon>Metazoa</taxon>
        <taxon>Ecdysozoa</taxon>
        <taxon>Nematoda</taxon>
        <taxon>Chromadorea</taxon>
        <taxon>Rhabditida</taxon>
        <taxon>Rhabditina</taxon>
        <taxon>Rhabditomorpha</taxon>
        <taxon>Strongyloidea</taxon>
        <taxon>Trichostrongylidae</taxon>
        <taxon>Haemonchus</taxon>
    </lineage>
</organism>
<dbReference type="WBParaSite" id="HPLM_0000225701-mRNA-1">
    <property type="protein sequence ID" value="HPLM_0000225701-mRNA-1"/>
    <property type="gene ID" value="HPLM_0000225701"/>
</dbReference>
<reference evidence="14" key="1">
    <citation type="submission" date="2017-02" db="UniProtKB">
        <authorList>
            <consortium name="WormBaseParasite"/>
        </authorList>
    </citation>
    <scope>IDENTIFICATION</scope>
</reference>
<evidence type="ECO:0000256" key="1">
    <source>
        <dbReference type="ARBA" id="ARBA00004167"/>
    </source>
</evidence>
<dbReference type="Proteomes" id="UP000268014">
    <property type="component" value="Unassembled WGS sequence"/>
</dbReference>
<proteinExistence type="inferred from homology"/>